<protein>
    <submittedName>
        <fullName evidence="1">Uncharacterized protein</fullName>
    </submittedName>
</protein>
<organism evidence="1 2">
    <name type="scientific">Clonorchis sinensis</name>
    <name type="common">Chinese liver fluke</name>
    <dbReference type="NCBI Taxonomy" id="79923"/>
    <lineage>
        <taxon>Eukaryota</taxon>
        <taxon>Metazoa</taxon>
        <taxon>Spiralia</taxon>
        <taxon>Lophotrochozoa</taxon>
        <taxon>Platyhelminthes</taxon>
        <taxon>Trematoda</taxon>
        <taxon>Digenea</taxon>
        <taxon>Opisthorchiida</taxon>
        <taxon>Opisthorchiata</taxon>
        <taxon>Opisthorchiidae</taxon>
        <taxon>Clonorchis</taxon>
    </lineage>
</organism>
<reference evidence="1 2" key="1">
    <citation type="journal article" date="2018" name="Biotechnol. Adv.">
        <title>Improved genomic resources and new bioinformatic workflow for the carcinogenic parasite Clonorchis sinensis: Biotechnological implications.</title>
        <authorList>
            <person name="Wang D."/>
            <person name="Korhonen P.K."/>
            <person name="Gasser R.B."/>
            <person name="Young N.D."/>
        </authorList>
    </citation>
    <scope>NUCLEOTIDE SEQUENCE [LARGE SCALE GENOMIC DNA]</scope>
    <source>
        <strain evidence="1">Cs-k2</strain>
    </source>
</reference>
<dbReference type="AlphaFoldDB" id="A0A3R7JVE7"/>
<sequence length="240" mass="26465">MQPLDAPLFTDPTDHVADHSSGFHLRNPNYYQTTGEKLDSALSLVHSPLAGPLKQSGEQYTYSSRKGPECQPIATPVMSGNALPVQQKTNPHSSSTRFPGCTICSLTNLTISIILTGLVVSLFLQNRTLMTRLLSVETFVGIRANGDSTANPVFDGFKEMANNRPRINHDSYAPRGVTAECLVLCNMLYWFVPTQRSWSLACQADQWIELRNTMLPFSGTTYVPLRIDPVTEFATKCPPG</sequence>
<name>A0A3R7JVE7_CLOSI</name>
<dbReference type="InParanoid" id="A0A3R7JVE7"/>
<keyword evidence="2" id="KW-1185">Reference proteome</keyword>
<comment type="caution">
    <text evidence="1">The sequence shown here is derived from an EMBL/GenBank/DDBJ whole genome shotgun (WGS) entry which is preliminary data.</text>
</comment>
<proteinExistence type="predicted"/>
<accession>A0A3R7JVE7</accession>
<dbReference type="STRING" id="79923.A0A3R7JVE7"/>
<evidence type="ECO:0000313" key="2">
    <source>
        <dbReference type="Proteomes" id="UP000286415"/>
    </source>
</evidence>
<gene>
    <name evidence="1" type="ORF">CSKR_102726</name>
</gene>
<evidence type="ECO:0000313" key="1">
    <source>
        <dbReference type="EMBL" id="KAG5441175.1"/>
    </source>
</evidence>
<dbReference type="EMBL" id="NIRI02000077">
    <property type="protein sequence ID" value="KAG5441175.1"/>
    <property type="molecule type" value="Genomic_DNA"/>
</dbReference>
<dbReference type="Proteomes" id="UP000286415">
    <property type="component" value="Unassembled WGS sequence"/>
</dbReference>
<dbReference type="OrthoDB" id="6271611at2759"/>
<reference evidence="1 2" key="2">
    <citation type="journal article" date="2021" name="Genomics">
        <title>High-quality reference genome for Clonorchis sinensis.</title>
        <authorList>
            <person name="Young N.D."/>
            <person name="Stroehlein A.J."/>
            <person name="Kinkar L."/>
            <person name="Wang T."/>
            <person name="Sohn W.M."/>
            <person name="Chang B.C.H."/>
            <person name="Kaur P."/>
            <person name="Weisz D."/>
            <person name="Dudchenko O."/>
            <person name="Aiden E.L."/>
            <person name="Korhonen P.K."/>
            <person name="Gasser R.B."/>
        </authorList>
    </citation>
    <scope>NUCLEOTIDE SEQUENCE [LARGE SCALE GENOMIC DNA]</scope>
    <source>
        <strain evidence="1">Cs-k2</strain>
    </source>
</reference>